<evidence type="ECO:0000313" key="2">
    <source>
        <dbReference type="Proteomes" id="UP000249304"/>
    </source>
</evidence>
<accession>A0A2W2ECN6</accession>
<reference evidence="1 2" key="1">
    <citation type="submission" date="2018-01" db="EMBL/GenBank/DDBJ databases">
        <title>Draft genome sequence of Nonomuraea sp. KC333.</title>
        <authorList>
            <person name="Sahin N."/>
            <person name="Saygin H."/>
            <person name="Ay H."/>
        </authorList>
    </citation>
    <scope>NUCLEOTIDE SEQUENCE [LARGE SCALE GENOMIC DNA]</scope>
    <source>
        <strain evidence="1 2">KC333</strain>
    </source>
</reference>
<sequence length="122" mass="12279">MGTSSAGLSGVAQTFRIGVGTVFAGLSTVADPARTAQVRRAVVTRPPWSGAVPALLRSALAPIAVRPAFGLVGVVEVLEPTAGVTEFGRSVMVAHPLGGRPETAAPPYGGVVRRACGSTSSR</sequence>
<name>A0A2W2ECN6_9ACTN</name>
<evidence type="ECO:0000313" key="1">
    <source>
        <dbReference type="EMBL" id="PZG02584.1"/>
    </source>
</evidence>
<organism evidence="1 2">
    <name type="scientific">Nonomuraea aridisoli</name>
    <dbReference type="NCBI Taxonomy" id="2070368"/>
    <lineage>
        <taxon>Bacteria</taxon>
        <taxon>Bacillati</taxon>
        <taxon>Actinomycetota</taxon>
        <taxon>Actinomycetes</taxon>
        <taxon>Streptosporangiales</taxon>
        <taxon>Streptosporangiaceae</taxon>
        <taxon>Nonomuraea</taxon>
    </lineage>
</organism>
<keyword evidence="2" id="KW-1185">Reference proteome</keyword>
<proteinExistence type="predicted"/>
<gene>
    <name evidence="1" type="ORF">C1J01_47200</name>
</gene>
<dbReference type="AlphaFoldDB" id="A0A2W2ECN6"/>
<comment type="caution">
    <text evidence="1">The sequence shown here is derived from an EMBL/GenBank/DDBJ whole genome shotgun (WGS) entry which is preliminary data.</text>
</comment>
<dbReference type="EMBL" id="POUD01000490">
    <property type="protein sequence ID" value="PZG02584.1"/>
    <property type="molecule type" value="Genomic_DNA"/>
</dbReference>
<dbReference type="Proteomes" id="UP000249304">
    <property type="component" value="Unassembled WGS sequence"/>
</dbReference>
<protein>
    <submittedName>
        <fullName evidence="1">Uncharacterized protein</fullName>
    </submittedName>
</protein>